<sequence length="1099" mass="116354">MIFPCANISNSSLSPTLVPSNTTLLALDCNTALASWDPSSILQIRLSPEIISPTASVLQNIHIEIRGSSILPHISILDSGVVVAETQNITVILTDMVPTGSVASRPPLSHSLFDLVASFGHISRVRVNITNLSLASFNASNVWSLTTMNALSVTAFTSNITRVLLPGGDIPFRAAGGSITAISLVYINAEEYGARISATFSFISPTGQTELPRLDDGNEAGHLGWSLSMTSEGSIDDLSFSMLSSTLPQCLGGALIQPGFTDTYNVTRDTSRVTNLSVVWDFTTLLGDIPNCIVIWALFLERVNARFGHIRGSSGPTTTVNNLGSLLLFAPQPFSIYGIGHAHNINVEVYDVVFPQTVYGPFVSIAHNSFVENVTVSVHDVRSLRPSEVNNNQPPGNTATLTTSRELFLLCGSDVTLTRIVLLLKNVTLVNIVSTANGGVFTELPTDLMTNITVILQDVFFSGSVIGSVITIARSWPLFDGLTLVLTGITVDVNCTIYNYDCSLFKAPTYNSDSSQDRLANVEVDITQSNVVFRSLCPAGQNSSSSTGLLAFDGRWTDGVMRVRQSTFVVVTAAENPILLTNNIRSLFILHMRGAFGRHSTLITGPFSNVTFRVEQVTLSVTSALGGLLRLSGALAGYDIHIHVSRVNMTGVFSSVIFGDDPLVNVNAPNMVVVAASVPFQDCTISVVDTSMNVTGISGIPKEFVDMSTVQTVVTAVVLLGHLRNSTVHMVRTSLGVRIGNGSLSRISNFDPIGTMIVGQISANLVMIAPANGMSFNTIIHVNASSISNSADVASDARAYAGVIAIATAAVQIVNCTSCEIMLQTVQVRIDRAIIVLPASQQVTNKVETLAYAAGLYSETIAAFASSTIVNPFLKSLGQTLLNIDAPSILSNVTIVIENVSVVNNVDQKYQKQPVLAIFAAPSSINGRSSVILSTNSLQLGVGQSSNSSTTTARAAVLCMLSCVLEEVLLKVHNNSGTFPAIIVTSRGASTFAASSSIAITDSFVACNSAAANPCALLLSVPNVMLPVSLVPFGNGVTNNILFASNLTIAGSMFLHRNRLVGFQAITTTIVQLSLTSSAFLQQAVQVDASTATLLLGCN</sequence>
<accession>A0A0S4JC17</accession>
<proteinExistence type="predicted"/>
<dbReference type="VEuPathDB" id="TriTrypDB:BSAL_92995"/>
<evidence type="ECO:0000313" key="1">
    <source>
        <dbReference type="EMBL" id="CUG86411.1"/>
    </source>
</evidence>
<dbReference type="Proteomes" id="UP000051952">
    <property type="component" value="Unassembled WGS sequence"/>
</dbReference>
<reference evidence="2" key="1">
    <citation type="submission" date="2015-09" db="EMBL/GenBank/DDBJ databases">
        <authorList>
            <consortium name="Pathogen Informatics"/>
        </authorList>
    </citation>
    <scope>NUCLEOTIDE SEQUENCE [LARGE SCALE GENOMIC DNA]</scope>
    <source>
        <strain evidence="2">Lake Konstanz</strain>
    </source>
</reference>
<dbReference type="EMBL" id="CYKH01001291">
    <property type="protein sequence ID" value="CUG86411.1"/>
    <property type="molecule type" value="Genomic_DNA"/>
</dbReference>
<name>A0A0S4JC17_BODSA</name>
<evidence type="ECO:0000313" key="2">
    <source>
        <dbReference type="Proteomes" id="UP000051952"/>
    </source>
</evidence>
<organism evidence="1 2">
    <name type="scientific">Bodo saltans</name>
    <name type="common">Flagellated protozoan</name>
    <dbReference type="NCBI Taxonomy" id="75058"/>
    <lineage>
        <taxon>Eukaryota</taxon>
        <taxon>Discoba</taxon>
        <taxon>Euglenozoa</taxon>
        <taxon>Kinetoplastea</taxon>
        <taxon>Metakinetoplastina</taxon>
        <taxon>Eubodonida</taxon>
        <taxon>Bodonidae</taxon>
        <taxon>Bodo</taxon>
    </lineage>
</organism>
<feature type="non-terminal residue" evidence="1">
    <location>
        <position position="1099"/>
    </location>
</feature>
<protein>
    <submittedName>
        <fullName evidence="1">Uncharacterized protein</fullName>
    </submittedName>
</protein>
<keyword evidence="2" id="KW-1185">Reference proteome</keyword>
<dbReference type="AlphaFoldDB" id="A0A0S4JC17"/>
<gene>
    <name evidence="1" type="ORF">BSAL_92995</name>
</gene>